<feature type="compositionally biased region" description="Polar residues" evidence="1">
    <location>
        <begin position="225"/>
        <end position="249"/>
    </location>
</feature>
<feature type="compositionally biased region" description="Polar residues" evidence="1">
    <location>
        <begin position="32"/>
        <end position="60"/>
    </location>
</feature>
<feature type="region of interest" description="Disordered" evidence="1">
    <location>
        <begin position="333"/>
        <end position="388"/>
    </location>
</feature>
<dbReference type="Proteomes" id="UP000297245">
    <property type="component" value="Unassembled WGS sequence"/>
</dbReference>
<organism evidence="2 3">
    <name type="scientific">Dendrothele bispora (strain CBS 962.96)</name>
    <dbReference type="NCBI Taxonomy" id="1314807"/>
    <lineage>
        <taxon>Eukaryota</taxon>
        <taxon>Fungi</taxon>
        <taxon>Dikarya</taxon>
        <taxon>Basidiomycota</taxon>
        <taxon>Agaricomycotina</taxon>
        <taxon>Agaricomycetes</taxon>
        <taxon>Agaricomycetidae</taxon>
        <taxon>Agaricales</taxon>
        <taxon>Agaricales incertae sedis</taxon>
        <taxon>Dendrothele</taxon>
    </lineage>
</organism>
<keyword evidence="3" id="KW-1185">Reference proteome</keyword>
<feature type="compositionally biased region" description="Basic and acidic residues" evidence="1">
    <location>
        <begin position="75"/>
        <end position="94"/>
    </location>
</feature>
<feature type="compositionally biased region" description="Low complexity" evidence="1">
    <location>
        <begin position="335"/>
        <end position="346"/>
    </location>
</feature>
<evidence type="ECO:0000256" key="1">
    <source>
        <dbReference type="SAM" id="MobiDB-lite"/>
    </source>
</evidence>
<sequence>MGPGTIEPVLSSASRPPPPRPPPTYNDEGKNSPAQTAQVERPKSSVSAHSDISSTSTARNQKAKHKAHIGMLMEHMQEGEKKREDMKKLLEDARAATSTPIKHGPQPPPSPLKKSSSARPLPGVPLAPPFAKDPKTDQYFVQDKEDPTIWCYLPHLNEPEYTPLKEAYPMFKATWKNWLQGQAGQNTPIMAPQPRQPPSLPPVPHKAGQETGYNPVGKDHRVHTQAPQEPNQNQVPMPTCTQQTQQKTNVGPREPNWDTPPHMPSGRNREDTTVPQNNPIPTQQPVEQETNWFQSPYQFQFAGPSTFGPFPPNIPGWIPQWQNQYPQGYWPQPPMGTQMPMQPGSGLSTNYHQNTAQTQQPQQRGGEGRPPSGPGDTLCKAQIFMHKK</sequence>
<gene>
    <name evidence="2" type="ORF">K435DRAFT_799835</name>
</gene>
<reference evidence="2 3" key="1">
    <citation type="journal article" date="2019" name="Nat. Ecol. Evol.">
        <title>Megaphylogeny resolves global patterns of mushroom evolution.</title>
        <authorList>
            <person name="Varga T."/>
            <person name="Krizsan K."/>
            <person name="Foldi C."/>
            <person name="Dima B."/>
            <person name="Sanchez-Garcia M."/>
            <person name="Sanchez-Ramirez S."/>
            <person name="Szollosi G.J."/>
            <person name="Szarkandi J.G."/>
            <person name="Papp V."/>
            <person name="Albert L."/>
            <person name="Andreopoulos W."/>
            <person name="Angelini C."/>
            <person name="Antonin V."/>
            <person name="Barry K.W."/>
            <person name="Bougher N.L."/>
            <person name="Buchanan P."/>
            <person name="Buyck B."/>
            <person name="Bense V."/>
            <person name="Catcheside P."/>
            <person name="Chovatia M."/>
            <person name="Cooper J."/>
            <person name="Damon W."/>
            <person name="Desjardin D."/>
            <person name="Finy P."/>
            <person name="Geml J."/>
            <person name="Haridas S."/>
            <person name="Hughes K."/>
            <person name="Justo A."/>
            <person name="Karasinski D."/>
            <person name="Kautmanova I."/>
            <person name="Kiss B."/>
            <person name="Kocsube S."/>
            <person name="Kotiranta H."/>
            <person name="LaButti K.M."/>
            <person name="Lechner B.E."/>
            <person name="Liimatainen K."/>
            <person name="Lipzen A."/>
            <person name="Lukacs Z."/>
            <person name="Mihaltcheva S."/>
            <person name="Morgado L.N."/>
            <person name="Niskanen T."/>
            <person name="Noordeloos M.E."/>
            <person name="Ohm R.A."/>
            <person name="Ortiz-Santana B."/>
            <person name="Ovrebo C."/>
            <person name="Racz N."/>
            <person name="Riley R."/>
            <person name="Savchenko A."/>
            <person name="Shiryaev A."/>
            <person name="Soop K."/>
            <person name="Spirin V."/>
            <person name="Szebenyi C."/>
            <person name="Tomsovsky M."/>
            <person name="Tulloss R.E."/>
            <person name="Uehling J."/>
            <person name="Grigoriev I.V."/>
            <person name="Vagvolgyi C."/>
            <person name="Papp T."/>
            <person name="Martin F.M."/>
            <person name="Miettinen O."/>
            <person name="Hibbett D.S."/>
            <person name="Nagy L.G."/>
        </authorList>
    </citation>
    <scope>NUCLEOTIDE SEQUENCE [LARGE SCALE GENOMIC DNA]</scope>
    <source>
        <strain evidence="2 3">CBS 962.96</strain>
    </source>
</reference>
<evidence type="ECO:0000313" key="2">
    <source>
        <dbReference type="EMBL" id="THU93257.1"/>
    </source>
</evidence>
<proteinExistence type="predicted"/>
<feature type="compositionally biased region" description="Low complexity" evidence="1">
    <location>
        <begin position="112"/>
        <end position="121"/>
    </location>
</feature>
<dbReference type="AlphaFoldDB" id="A0A4S8LUJ5"/>
<protein>
    <submittedName>
        <fullName evidence="2">Uncharacterized protein</fullName>
    </submittedName>
</protein>
<feature type="region of interest" description="Disordered" evidence="1">
    <location>
        <begin position="184"/>
        <end position="284"/>
    </location>
</feature>
<feature type="region of interest" description="Disordered" evidence="1">
    <location>
        <begin position="1"/>
        <end position="136"/>
    </location>
</feature>
<evidence type="ECO:0000313" key="3">
    <source>
        <dbReference type="Proteomes" id="UP000297245"/>
    </source>
</evidence>
<feature type="compositionally biased region" description="Pro residues" evidence="1">
    <location>
        <begin position="15"/>
        <end position="24"/>
    </location>
</feature>
<dbReference type="EMBL" id="ML179253">
    <property type="protein sequence ID" value="THU93257.1"/>
    <property type="molecule type" value="Genomic_DNA"/>
</dbReference>
<feature type="compositionally biased region" description="Pro residues" evidence="1">
    <location>
        <begin position="194"/>
        <end position="204"/>
    </location>
</feature>
<accession>A0A4S8LUJ5</accession>
<feature type="compositionally biased region" description="Polar residues" evidence="1">
    <location>
        <begin position="347"/>
        <end position="356"/>
    </location>
</feature>
<name>A0A4S8LUJ5_DENBC</name>
<feature type="compositionally biased region" description="Polar residues" evidence="1">
    <location>
        <begin position="273"/>
        <end position="284"/>
    </location>
</feature>